<dbReference type="InterPro" id="IPR021908">
    <property type="entry name" value="YfbK_C"/>
</dbReference>
<evidence type="ECO:0000259" key="1">
    <source>
        <dbReference type="PROSITE" id="PS50234"/>
    </source>
</evidence>
<dbReference type="Pfam" id="PF12034">
    <property type="entry name" value="YfbK_C"/>
    <property type="match status" value="1"/>
</dbReference>
<dbReference type="InterPro" id="IPR022156">
    <property type="entry name" value="Uncharacterised_YfbK_N"/>
</dbReference>
<dbReference type="Pfam" id="PF00092">
    <property type="entry name" value="VWA"/>
    <property type="match status" value="1"/>
</dbReference>
<dbReference type="InterPro" id="IPR036465">
    <property type="entry name" value="vWFA_dom_sf"/>
</dbReference>
<dbReference type="Pfam" id="PF12450">
    <property type="entry name" value="vWF_A"/>
    <property type="match status" value="1"/>
</dbReference>
<dbReference type="InterPro" id="IPR051266">
    <property type="entry name" value="CLCR"/>
</dbReference>
<proteinExistence type="predicted"/>
<dbReference type="SUPFAM" id="SSF53300">
    <property type="entry name" value="vWA-like"/>
    <property type="match status" value="1"/>
</dbReference>
<evidence type="ECO:0000313" key="2">
    <source>
        <dbReference type="EMBL" id="MBO8445432.1"/>
    </source>
</evidence>
<name>A0A9D9EDT0_9BACT</name>
<dbReference type="PANTHER" id="PTHR10579:SF43">
    <property type="entry name" value="ZINC FINGER (C3HC4-TYPE RING FINGER) FAMILY PROTEIN"/>
    <property type="match status" value="1"/>
</dbReference>
<accession>A0A9D9EDT0</accession>
<dbReference type="Gene3D" id="3.40.50.410">
    <property type="entry name" value="von Willebrand factor, type A domain"/>
    <property type="match status" value="1"/>
</dbReference>
<gene>
    <name evidence="2" type="ORF">IAC23_07045</name>
</gene>
<dbReference type="PROSITE" id="PS51257">
    <property type="entry name" value="PROKAR_LIPOPROTEIN"/>
    <property type="match status" value="1"/>
</dbReference>
<dbReference type="EMBL" id="JADIMO010000091">
    <property type="protein sequence ID" value="MBO8445432.1"/>
    <property type="molecule type" value="Genomic_DNA"/>
</dbReference>
<reference evidence="2" key="2">
    <citation type="journal article" date="2021" name="PeerJ">
        <title>Extensive microbial diversity within the chicken gut microbiome revealed by metagenomics and culture.</title>
        <authorList>
            <person name="Gilroy R."/>
            <person name="Ravi A."/>
            <person name="Getino M."/>
            <person name="Pursley I."/>
            <person name="Horton D.L."/>
            <person name="Alikhan N.F."/>
            <person name="Baker D."/>
            <person name="Gharbi K."/>
            <person name="Hall N."/>
            <person name="Watson M."/>
            <person name="Adriaenssens E.M."/>
            <person name="Foster-Nyarko E."/>
            <person name="Jarju S."/>
            <person name="Secka A."/>
            <person name="Antonio M."/>
            <person name="Oren A."/>
            <person name="Chaudhuri R.R."/>
            <person name="La Ragione R."/>
            <person name="Hildebrand F."/>
            <person name="Pallen M.J."/>
        </authorList>
    </citation>
    <scope>NUCLEOTIDE SEQUENCE</scope>
    <source>
        <strain evidence="2">D5-748</strain>
    </source>
</reference>
<dbReference type="PANTHER" id="PTHR10579">
    <property type="entry name" value="CALCIUM-ACTIVATED CHLORIDE CHANNEL REGULATOR"/>
    <property type="match status" value="1"/>
</dbReference>
<reference evidence="2" key="1">
    <citation type="submission" date="2020-10" db="EMBL/GenBank/DDBJ databases">
        <authorList>
            <person name="Gilroy R."/>
        </authorList>
    </citation>
    <scope>NUCLEOTIDE SEQUENCE</scope>
    <source>
        <strain evidence="2">D5-748</strain>
    </source>
</reference>
<comment type="caution">
    <text evidence="2">The sequence shown here is derived from an EMBL/GenBank/DDBJ whole genome shotgun (WGS) entry which is preliminary data.</text>
</comment>
<evidence type="ECO:0000313" key="3">
    <source>
        <dbReference type="Proteomes" id="UP000823619"/>
    </source>
</evidence>
<dbReference type="Proteomes" id="UP000823619">
    <property type="component" value="Unassembled WGS sequence"/>
</dbReference>
<feature type="domain" description="VWFA" evidence="1">
    <location>
        <begin position="145"/>
        <end position="319"/>
    </location>
</feature>
<dbReference type="AlphaFoldDB" id="A0A9D9EDT0"/>
<organism evidence="2 3">
    <name type="scientific">Candidatus Cryptobacteroides merdavium</name>
    <dbReference type="NCBI Taxonomy" id="2840769"/>
    <lineage>
        <taxon>Bacteria</taxon>
        <taxon>Pseudomonadati</taxon>
        <taxon>Bacteroidota</taxon>
        <taxon>Bacteroidia</taxon>
        <taxon>Bacteroidales</taxon>
        <taxon>Candidatus Cryptobacteroides</taxon>
    </lineage>
</organism>
<dbReference type="CDD" id="cd01465">
    <property type="entry name" value="vWA_subgroup"/>
    <property type="match status" value="1"/>
</dbReference>
<dbReference type="PROSITE" id="PS50234">
    <property type="entry name" value="VWFA"/>
    <property type="match status" value="1"/>
</dbReference>
<protein>
    <submittedName>
        <fullName evidence="2">VWA domain-containing protein</fullName>
    </submittedName>
</protein>
<sequence>MKKHLFIPAVVAVSGLCGCSFDFGDNYYVGDYFPEVAGENYAQYEENPFVSTAEQPVSTFSVDADGGSFANVRRILNQGTMPPKYAVRIEEFLNYFTFDYPAPSGEENLAVNAEMSTCPWHEGHHVLRLGIRGKDLDDTQRRHSNYVFLIDVSGSMYEDLPVLKEGFCRLMDSLSEDDFVSIVVYAGADKVILRSTPVSDANRAMIKSRIRSMEAGGSTAGADGIKTAYELAQENFIEGGNNRIILGSDGDFNVGMSSVEALKELISTKRDSGIYLTTLGVGYGNYNDAMMEQLADCGDGTYEYIDSPEEIERVFVENFCRFFPAADDVKIQVSFNPEAVDSYRLIGYENRLLENDDFEDDGKDAGEIGSGQTITALYELILKPGVNQGASYLTFDVRYKKPGQSESRPVSLDLKDAPAAWEDASENMRFALSVGAFGLILRQSEYRGDASYSLVYDLGRDACSFDPYGHRSRFFSMVDKAEAISGR</sequence>
<dbReference type="SMART" id="SM00327">
    <property type="entry name" value="VWA"/>
    <property type="match status" value="1"/>
</dbReference>
<dbReference type="InterPro" id="IPR002035">
    <property type="entry name" value="VWF_A"/>
</dbReference>